<evidence type="ECO:0000313" key="1">
    <source>
        <dbReference type="EMBL" id="MCA9727593.1"/>
    </source>
</evidence>
<dbReference type="GO" id="GO:0004357">
    <property type="term" value="F:glutamate-cysteine ligase activity"/>
    <property type="evidence" value="ECO:0007669"/>
    <property type="project" value="InterPro"/>
</dbReference>
<proteinExistence type="predicted"/>
<gene>
    <name evidence="1" type="ORF">KC729_07915</name>
</gene>
<evidence type="ECO:0000313" key="2">
    <source>
        <dbReference type="Proteomes" id="UP000697710"/>
    </source>
</evidence>
<protein>
    <submittedName>
        <fullName evidence="1">Glutamate--cysteine ligase</fullName>
    </submittedName>
</protein>
<accession>A0A956LYK8</accession>
<dbReference type="EMBL" id="JAGQHR010000195">
    <property type="protein sequence ID" value="MCA9727593.1"/>
    <property type="molecule type" value="Genomic_DNA"/>
</dbReference>
<name>A0A956LYK8_UNCEI</name>
<sequence length="426" mass="47423">MDERTPLHLFEGFGIELEYMVVARDSLSIAPIADRILEAVTGEFTDVEDGEIAWSNELVLHVIELKTNGPAGRLTPLPKLFQADVQRINGILEPLGARLMPTAMHPWMDPARETRLWPHDYSPVYEAFDRIFGCSGHGWSNLQSTHLNLPFGNDEEFGRLHAAIRVVLPILPALAASSPVFEGRASGILDNRLEFYRNNSRRVPAVAGQVIPERADTRHAYEQEILERVYEGLAPFDPDGILRYEWSNARGAIARFDRDAIEIRVLDIQECPWADLAVVAAIVSVLRGLIDERWVPLDTVRKWPGDPLAALFRTTLRDAEVSRIDDAGFLGLFGFPGTGATARELWSHLVHQTLLSTPDGEVWREPVELILEQGPLARRILRRLGVSEGGEGPTPAVEPGVVAKERIAEVYGELCACLAEGRLFRA</sequence>
<reference evidence="1" key="2">
    <citation type="journal article" date="2021" name="Microbiome">
        <title>Successional dynamics and alternative stable states in a saline activated sludge microbial community over 9 years.</title>
        <authorList>
            <person name="Wang Y."/>
            <person name="Ye J."/>
            <person name="Ju F."/>
            <person name="Liu L."/>
            <person name="Boyd J.A."/>
            <person name="Deng Y."/>
            <person name="Parks D.H."/>
            <person name="Jiang X."/>
            <person name="Yin X."/>
            <person name="Woodcroft B.J."/>
            <person name="Tyson G.W."/>
            <person name="Hugenholtz P."/>
            <person name="Polz M.F."/>
            <person name="Zhang T."/>
        </authorList>
    </citation>
    <scope>NUCLEOTIDE SEQUENCE</scope>
    <source>
        <strain evidence="1">HKST-UBA01</strain>
    </source>
</reference>
<dbReference type="Proteomes" id="UP000697710">
    <property type="component" value="Unassembled WGS sequence"/>
</dbReference>
<dbReference type="Pfam" id="PF04107">
    <property type="entry name" value="GCS2"/>
    <property type="match status" value="1"/>
</dbReference>
<comment type="caution">
    <text evidence="1">The sequence shown here is derived from an EMBL/GenBank/DDBJ whole genome shotgun (WGS) entry which is preliminary data.</text>
</comment>
<dbReference type="Gene3D" id="3.30.590.20">
    <property type="match status" value="1"/>
</dbReference>
<dbReference type="PANTHER" id="PTHR36510">
    <property type="entry name" value="GLUTAMATE--CYSTEINE LIGASE 2-RELATED"/>
    <property type="match status" value="1"/>
</dbReference>
<keyword evidence="1" id="KW-0436">Ligase</keyword>
<organism evidence="1 2">
    <name type="scientific">Eiseniibacteriota bacterium</name>
    <dbReference type="NCBI Taxonomy" id="2212470"/>
    <lineage>
        <taxon>Bacteria</taxon>
        <taxon>Candidatus Eiseniibacteriota</taxon>
    </lineage>
</organism>
<dbReference type="InterPro" id="IPR006336">
    <property type="entry name" value="GCS2"/>
</dbReference>
<reference evidence="1" key="1">
    <citation type="submission" date="2020-04" db="EMBL/GenBank/DDBJ databases">
        <authorList>
            <person name="Zhang T."/>
        </authorList>
    </citation>
    <scope>NUCLEOTIDE SEQUENCE</scope>
    <source>
        <strain evidence="1">HKST-UBA01</strain>
    </source>
</reference>
<dbReference type="InterPro" id="IPR050141">
    <property type="entry name" value="GCL_type2/YbdK_subfam"/>
</dbReference>
<dbReference type="GO" id="GO:0042398">
    <property type="term" value="P:modified amino acid biosynthetic process"/>
    <property type="evidence" value="ECO:0007669"/>
    <property type="project" value="InterPro"/>
</dbReference>
<dbReference type="SUPFAM" id="SSF55931">
    <property type="entry name" value="Glutamine synthetase/guanido kinase"/>
    <property type="match status" value="1"/>
</dbReference>
<dbReference type="PANTHER" id="PTHR36510:SF1">
    <property type="entry name" value="GLUTAMATE--CYSTEINE LIGASE 2-RELATED"/>
    <property type="match status" value="1"/>
</dbReference>
<dbReference type="AlphaFoldDB" id="A0A956LYK8"/>
<dbReference type="InterPro" id="IPR014746">
    <property type="entry name" value="Gln_synth/guanido_kin_cat_dom"/>
</dbReference>